<proteinExistence type="predicted"/>
<keyword evidence="1" id="KW-1133">Transmembrane helix</keyword>
<keyword evidence="3" id="KW-1185">Reference proteome</keyword>
<comment type="caution">
    <text evidence="2">The sequence shown here is derived from an EMBL/GenBank/DDBJ whole genome shotgun (WGS) entry which is preliminary data.</text>
</comment>
<reference evidence="2 3" key="1">
    <citation type="submission" date="2012-06" db="EMBL/GenBank/DDBJ databases">
        <title>Draft Genome Sequence of Lactobacillus hominis Strain CRBIP 24.179T, isolated from human intestine.</title>
        <authorList>
            <person name="Cousin S."/>
            <person name="Ma L."/>
            <person name="Bizet C."/>
            <person name="Loux V."/>
            <person name="Bouchier C."/>
            <person name="Clermont D."/>
            <person name="Creno S."/>
        </authorList>
    </citation>
    <scope>NUCLEOTIDE SEQUENCE [LARGE SCALE GENOMIC DNA]</scope>
    <source>
        <strain evidence="3">CRBIP 24.179T</strain>
    </source>
</reference>
<protein>
    <submittedName>
        <fullName evidence="2">Uncharacterized protein</fullName>
    </submittedName>
</protein>
<evidence type="ECO:0000313" key="3">
    <source>
        <dbReference type="Proteomes" id="UP000009320"/>
    </source>
</evidence>
<dbReference type="Proteomes" id="UP000009320">
    <property type="component" value="Unassembled WGS sequence"/>
</dbReference>
<name>I7JV26_9LACO</name>
<evidence type="ECO:0000313" key="2">
    <source>
        <dbReference type="EMBL" id="CCI82101.1"/>
    </source>
</evidence>
<gene>
    <name evidence="2" type="ORF">BN55_02000</name>
</gene>
<sequence>MKRIVIFPFAMIFIALLISLVFPKYFVFNSNTIISLCIGIGCYWLALLINKLKK</sequence>
<feature type="transmembrane region" description="Helical" evidence="1">
    <location>
        <begin position="32"/>
        <end position="49"/>
    </location>
</feature>
<keyword evidence="1" id="KW-0472">Membrane</keyword>
<dbReference type="EMBL" id="CAKE01000015">
    <property type="protein sequence ID" value="CCI82101.1"/>
    <property type="molecule type" value="Genomic_DNA"/>
</dbReference>
<evidence type="ECO:0000256" key="1">
    <source>
        <dbReference type="SAM" id="Phobius"/>
    </source>
</evidence>
<organism evidence="2 3">
    <name type="scientific">Lactobacillus hominis DSM 23910 = CRBIP 24.179</name>
    <dbReference type="NCBI Taxonomy" id="1423758"/>
    <lineage>
        <taxon>Bacteria</taxon>
        <taxon>Bacillati</taxon>
        <taxon>Bacillota</taxon>
        <taxon>Bacilli</taxon>
        <taxon>Lactobacillales</taxon>
        <taxon>Lactobacillaceae</taxon>
        <taxon>Lactobacillus</taxon>
    </lineage>
</organism>
<keyword evidence="1" id="KW-0812">Transmembrane</keyword>
<accession>I7JV26</accession>
<feature type="transmembrane region" description="Helical" evidence="1">
    <location>
        <begin position="7"/>
        <end position="26"/>
    </location>
</feature>
<dbReference type="AlphaFoldDB" id="I7JV26"/>